<dbReference type="Proteomes" id="UP000027982">
    <property type="component" value="Chromosome"/>
</dbReference>
<dbReference type="SUPFAM" id="SSF160246">
    <property type="entry name" value="EspE N-terminal domain-like"/>
    <property type="match status" value="1"/>
</dbReference>
<evidence type="ECO:0000259" key="1">
    <source>
        <dbReference type="Pfam" id="PF05157"/>
    </source>
</evidence>
<evidence type="ECO:0000313" key="2">
    <source>
        <dbReference type="EMBL" id="AIE84783.1"/>
    </source>
</evidence>
<name>A0A068NMI3_FIMGI</name>
<dbReference type="Gene3D" id="1.10.40.70">
    <property type="match status" value="1"/>
</dbReference>
<accession>A0A068NMI3</accession>
<organism evidence="2 3">
    <name type="scientific">Fimbriimonas ginsengisoli Gsoil 348</name>
    <dbReference type="NCBI Taxonomy" id="661478"/>
    <lineage>
        <taxon>Bacteria</taxon>
        <taxon>Bacillati</taxon>
        <taxon>Armatimonadota</taxon>
        <taxon>Fimbriimonadia</taxon>
        <taxon>Fimbriimonadales</taxon>
        <taxon>Fimbriimonadaceae</taxon>
        <taxon>Fimbriimonas</taxon>
    </lineage>
</organism>
<dbReference type="STRING" id="661478.OP10G_1415"/>
<sequence length="157" mass="17169">MASPEDWRPEAWLRLMLSREYLRESQLEQARSIADATGERDLTPILLSLGFIGERELALAMSLRMGCAFADLEKVPVDSTALALIPREIAQTWLALPLKKDGNNLWVAMADPSDREAIEKLHECCGCRIIPVAAAASAIAMAITRGYSTPEDGGASR</sequence>
<gene>
    <name evidence="2" type="ORF">OP10G_1415</name>
</gene>
<dbReference type="InterPro" id="IPR037257">
    <property type="entry name" value="T2SS_E_N_sf"/>
</dbReference>
<dbReference type="AlphaFoldDB" id="A0A068NMI3"/>
<dbReference type="KEGG" id="fgi:OP10G_1415"/>
<dbReference type="EMBL" id="CP007139">
    <property type="protein sequence ID" value="AIE84783.1"/>
    <property type="molecule type" value="Genomic_DNA"/>
</dbReference>
<dbReference type="InterPro" id="IPR007831">
    <property type="entry name" value="T2SS_GspE_N"/>
</dbReference>
<dbReference type="Gene3D" id="3.30.300.160">
    <property type="entry name" value="Type II secretion system, protein E, N-terminal domain"/>
    <property type="match status" value="1"/>
</dbReference>
<reference evidence="2 3" key="1">
    <citation type="journal article" date="2014" name="PLoS ONE">
        <title>The first complete genome sequence of the class fimbriimonadia in the phylum armatimonadetes.</title>
        <authorList>
            <person name="Hu Z.Y."/>
            <person name="Wang Y.Z."/>
            <person name="Im W.T."/>
            <person name="Wang S.Y."/>
            <person name="Zhao G.P."/>
            <person name="Zheng H.J."/>
            <person name="Quan Z.X."/>
        </authorList>
    </citation>
    <scope>NUCLEOTIDE SEQUENCE [LARGE SCALE GENOMIC DNA]</scope>
    <source>
        <strain evidence="2">Gsoil 348</strain>
    </source>
</reference>
<feature type="domain" description="Type II secretion system protein GspE N-terminal" evidence="1">
    <location>
        <begin position="66"/>
        <end position="151"/>
    </location>
</feature>
<evidence type="ECO:0000313" key="3">
    <source>
        <dbReference type="Proteomes" id="UP000027982"/>
    </source>
</evidence>
<protein>
    <submittedName>
        <fullName evidence="2">Type IV pilus assembly protein PilB</fullName>
    </submittedName>
</protein>
<dbReference type="Pfam" id="PF05157">
    <property type="entry name" value="MshEN"/>
    <property type="match status" value="1"/>
</dbReference>
<keyword evidence="3" id="KW-1185">Reference proteome</keyword>
<dbReference type="HOGENOM" id="CLU_1842142_0_0_0"/>
<dbReference type="eggNOG" id="COG2804">
    <property type="taxonomic scope" value="Bacteria"/>
</dbReference>
<proteinExistence type="predicted"/>